<gene>
    <name evidence="1" type="ORF">NCTC11868_00032</name>
</gene>
<protein>
    <submittedName>
        <fullName evidence="1">Diguanylate cyclase</fullName>
    </submittedName>
</protein>
<dbReference type="Proteomes" id="UP000274225">
    <property type="component" value="Unassembled WGS sequence"/>
</dbReference>
<proteinExistence type="predicted"/>
<organism evidence="1 2">
    <name type="scientific">Shigella dysenteriae</name>
    <dbReference type="NCBI Taxonomy" id="622"/>
    <lineage>
        <taxon>Bacteria</taxon>
        <taxon>Pseudomonadati</taxon>
        <taxon>Pseudomonadota</taxon>
        <taxon>Gammaproteobacteria</taxon>
        <taxon>Enterobacterales</taxon>
        <taxon>Enterobacteriaceae</taxon>
        <taxon>Shigella</taxon>
    </lineage>
</organism>
<name>A0A3P6LI24_SHIDY</name>
<dbReference type="AlphaFoldDB" id="A0A3P6LI24"/>
<reference evidence="1 2" key="1">
    <citation type="submission" date="2018-11" db="EMBL/GenBank/DDBJ databases">
        <authorList>
            <consortium name="Pathogen Informatics"/>
        </authorList>
    </citation>
    <scope>NUCLEOTIDE SEQUENCE [LARGE SCALE GENOMIC DNA]</scope>
    <source>
        <strain evidence="1 2">NCTC11868</strain>
    </source>
</reference>
<dbReference type="EMBL" id="UYIT01000002">
    <property type="protein sequence ID" value="VDG85872.1"/>
    <property type="molecule type" value="Genomic_DNA"/>
</dbReference>
<evidence type="ECO:0000313" key="1">
    <source>
        <dbReference type="EMBL" id="VDG85872.1"/>
    </source>
</evidence>
<accession>A0A3P6LI24</accession>
<evidence type="ECO:0000313" key="2">
    <source>
        <dbReference type="Proteomes" id="UP000274225"/>
    </source>
</evidence>
<sequence length="95" mass="10625">MTSSNPDHPTGNIFDPRELALLAQAMEHDTRGGIRMDSRYVSWERLDHFDGVLVRVHTLSEGVRGDFGSISIALTLLWALYHHVTHLLVCDSPDG</sequence>